<dbReference type="InterPro" id="IPR035919">
    <property type="entry name" value="EAL_sf"/>
</dbReference>
<feature type="transmembrane region" description="Helical" evidence="1">
    <location>
        <begin position="298"/>
        <end position="316"/>
    </location>
</feature>
<comment type="caution">
    <text evidence="3">The sequence shown here is derived from an EMBL/GenBank/DDBJ whole genome shotgun (WGS) entry which is preliminary data.</text>
</comment>
<dbReference type="Pfam" id="PF00990">
    <property type="entry name" value="GGDEF"/>
    <property type="match status" value="1"/>
</dbReference>
<evidence type="ECO:0000259" key="2">
    <source>
        <dbReference type="PROSITE" id="PS50883"/>
    </source>
</evidence>
<dbReference type="RefSeq" id="WP_221598675.1">
    <property type="nucleotide sequence ID" value="NZ_JAIGNQ010000004.1"/>
</dbReference>
<feature type="transmembrane region" description="Helical" evidence="1">
    <location>
        <begin position="370"/>
        <end position="390"/>
    </location>
</feature>
<feature type="domain" description="EAL" evidence="2">
    <location>
        <begin position="500"/>
        <end position="753"/>
    </location>
</feature>
<dbReference type="Proteomes" id="UP000776651">
    <property type="component" value="Unassembled WGS sequence"/>
</dbReference>
<keyword evidence="1" id="KW-0812">Transmembrane</keyword>
<feature type="transmembrane region" description="Helical" evidence="1">
    <location>
        <begin position="322"/>
        <end position="341"/>
    </location>
</feature>
<dbReference type="Gene3D" id="3.20.20.450">
    <property type="entry name" value="EAL domain"/>
    <property type="match status" value="1"/>
</dbReference>
<gene>
    <name evidence="3" type="ORF">K3177_13555</name>
</gene>
<protein>
    <submittedName>
        <fullName evidence="3">EAL domain-containing protein</fullName>
    </submittedName>
</protein>
<proteinExistence type="predicted"/>
<dbReference type="InterPro" id="IPR043128">
    <property type="entry name" value="Rev_trsase/Diguanyl_cyclase"/>
</dbReference>
<dbReference type="InterPro" id="IPR050706">
    <property type="entry name" value="Cyclic-di-GMP_PDE-like"/>
</dbReference>
<dbReference type="SMART" id="SM00052">
    <property type="entry name" value="EAL"/>
    <property type="match status" value="1"/>
</dbReference>
<keyword evidence="4" id="KW-1185">Reference proteome</keyword>
<dbReference type="PANTHER" id="PTHR33121">
    <property type="entry name" value="CYCLIC DI-GMP PHOSPHODIESTERASE PDEF"/>
    <property type="match status" value="1"/>
</dbReference>
<dbReference type="InterPro" id="IPR007890">
    <property type="entry name" value="CHASE2"/>
</dbReference>
<dbReference type="PROSITE" id="PS50883">
    <property type="entry name" value="EAL"/>
    <property type="match status" value="1"/>
</dbReference>
<evidence type="ECO:0000313" key="4">
    <source>
        <dbReference type="Proteomes" id="UP000776651"/>
    </source>
</evidence>
<dbReference type="PANTHER" id="PTHR33121:SF70">
    <property type="entry name" value="SIGNALING PROTEIN YKOW"/>
    <property type="match status" value="1"/>
</dbReference>
<sequence>MSATIGRLLICVLSLAAAMLLWGSGFLQGAEDALRNSLFGIHSREASGQLHVVEMDAASLAEIDRWPWDRRHYGALVSRLSDAGVRSITFDVDFSTPSETEQDLAFAAALAEAKPTIVMPTFAQRASRHDTRMLDALPIPALRDYAILGSVSIAADGDGFVRRMPLGTLTQGIPRPSLSAQIAGRPGTVDQPFPLDLSIDPLTIPRHSFSDIEHGRFAEADLRGKDVLVGATAIEMGDRYAVPQHGVIPGVIVQAIAAETLFAALPASAGPLVLMAIACAGFAWLLRATTMRQAATRSAVALGTVVSAYGVSWFAFYTMLEAAPAAVAVLFAGAAQLLAILKKDLDHRRVHDSDTGLPNRLSMEREIDPASAACITAIIGNFAALSSVLGDHNAKELLKRVAERLLVGNFGSTVYRIEDRTLAWHSSLEAGEMEAMLKALHALMRRPIEVGGRRVDVQIAFGVAAPQALAEAALSAATALRNAEPWHIHLADEQTEVERQISLMGELDVAIDLGELEVVYQPKLDLKTDRITSVEALVRWNHPQRGPLRPDLFIPMAEDANRICDLTLYVLQRTIDDLAAWCQRGLVVSAAVNISAKLVYSNEFIDKAKRILTETGIPRKRLIFEVTESATIDDPSAAVAALQHFRDLGIAISMDDYGTGQSTLTYLKQLPLSELKIDRSFVQHAHEDANDALLVQSTIDLAHRLGLRVVAEGVEDRSCLTFLREAGCDLAQGYFIGRPTSPEEIREMLTSHTSLAA</sequence>
<organism evidence="3 4">
    <name type="scientific">Qipengyuania pacifica</name>
    <dbReference type="NCBI Taxonomy" id="2860199"/>
    <lineage>
        <taxon>Bacteria</taxon>
        <taxon>Pseudomonadati</taxon>
        <taxon>Pseudomonadota</taxon>
        <taxon>Alphaproteobacteria</taxon>
        <taxon>Sphingomonadales</taxon>
        <taxon>Erythrobacteraceae</taxon>
        <taxon>Qipengyuania</taxon>
    </lineage>
</organism>
<evidence type="ECO:0000313" key="3">
    <source>
        <dbReference type="EMBL" id="MBX7489543.1"/>
    </source>
</evidence>
<dbReference type="CDD" id="cd01948">
    <property type="entry name" value="EAL"/>
    <property type="match status" value="1"/>
</dbReference>
<dbReference type="EMBL" id="JAIGNQ010000004">
    <property type="protein sequence ID" value="MBX7489543.1"/>
    <property type="molecule type" value="Genomic_DNA"/>
</dbReference>
<dbReference type="SMART" id="SM01080">
    <property type="entry name" value="CHASE2"/>
    <property type="match status" value="1"/>
</dbReference>
<dbReference type="InterPro" id="IPR001633">
    <property type="entry name" value="EAL_dom"/>
</dbReference>
<keyword evidence="1" id="KW-0472">Membrane</keyword>
<dbReference type="SUPFAM" id="SSF141868">
    <property type="entry name" value="EAL domain-like"/>
    <property type="match status" value="1"/>
</dbReference>
<dbReference type="SMART" id="SM00267">
    <property type="entry name" value="GGDEF"/>
    <property type="match status" value="1"/>
</dbReference>
<feature type="transmembrane region" description="Helical" evidence="1">
    <location>
        <begin position="261"/>
        <end position="286"/>
    </location>
</feature>
<name>A0ABS7JJR0_9SPHN</name>
<dbReference type="Pfam" id="PF00563">
    <property type="entry name" value="EAL"/>
    <property type="match status" value="1"/>
</dbReference>
<dbReference type="Pfam" id="PF05226">
    <property type="entry name" value="CHASE2"/>
    <property type="match status" value="1"/>
</dbReference>
<accession>A0ABS7JJR0</accession>
<evidence type="ECO:0000256" key="1">
    <source>
        <dbReference type="SAM" id="Phobius"/>
    </source>
</evidence>
<dbReference type="Gene3D" id="3.30.70.270">
    <property type="match status" value="1"/>
</dbReference>
<dbReference type="InterPro" id="IPR000160">
    <property type="entry name" value="GGDEF_dom"/>
</dbReference>
<keyword evidence="1" id="KW-1133">Transmembrane helix</keyword>
<reference evidence="3 4" key="1">
    <citation type="submission" date="2021-08" db="EMBL/GenBank/DDBJ databases">
        <title>Comparative Genomics Analysis of the Genus Qipengyuania Reveals Extensive Genetic Diversity and Metabolic Versatility, Including the Description of Fifteen Novel Species.</title>
        <authorList>
            <person name="Liu Y."/>
        </authorList>
    </citation>
    <scope>NUCLEOTIDE SEQUENCE [LARGE SCALE GENOMIC DNA]</scope>
    <source>
        <strain evidence="3 4">GH25</strain>
    </source>
</reference>